<name>A0A1R3VN63_9GAMM</name>
<dbReference type="GO" id="GO:0005829">
    <property type="term" value="C:cytosol"/>
    <property type="evidence" value="ECO:0007669"/>
    <property type="project" value="TreeGrafter"/>
</dbReference>
<feature type="active site" description="Proton acceptor" evidence="9">
    <location>
        <position position="60"/>
    </location>
</feature>
<proteinExistence type="inferred from homology"/>
<feature type="active site" description="Proton acceptor" evidence="9">
    <location>
        <position position="49"/>
    </location>
</feature>
<dbReference type="InterPro" id="IPR002028">
    <property type="entry name" value="Trp_synthase_suA"/>
</dbReference>
<gene>
    <name evidence="9" type="primary">trpA</name>
    <name evidence="11" type="ORF">SAMN05216526_0456</name>
</gene>
<dbReference type="AlphaFoldDB" id="A0A1R3VN63"/>
<keyword evidence="7 9" id="KW-0456">Lyase</keyword>
<evidence type="ECO:0000313" key="12">
    <source>
        <dbReference type="Proteomes" id="UP000223759"/>
    </source>
</evidence>
<evidence type="ECO:0000256" key="5">
    <source>
        <dbReference type="ARBA" id="ARBA00022822"/>
    </source>
</evidence>
<dbReference type="Pfam" id="PF00290">
    <property type="entry name" value="Trp_syntA"/>
    <property type="match status" value="1"/>
</dbReference>
<evidence type="ECO:0000256" key="7">
    <source>
        <dbReference type="ARBA" id="ARBA00023239"/>
    </source>
</evidence>
<dbReference type="InterPro" id="IPR011060">
    <property type="entry name" value="RibuloseP-bd_barrel"/>
</dbReference>
<comment type="function">
    <text evidence="1 9">The alpha subunit is responsible for the aldol cleavage of indoleglycerol phosphate to indole and glyceraldehyde 3-phosphate.</text>
</comment>
<accession>A0A1R3VN63</accession>
<reference evidence="11 12" key="1">
    <citation type="submission" date="2017-01" db="EMBL/GenBank/DDBJ databases">
        <authorList>
            <person name="Mah S.A."/>
            <person name="Swanson W.J."/>
            <person name="Moy G.W."/>
            <person name="Vacquier V.D."/>
        </authorList>
    </citation>
    <scope>NUCLEOTIDE SEQUENCE [LARGE SCALE GENOMIC DNA]</scope>
    <source>
        <strain evidence="11 12">M9</strain>
    </source>
</reference>
<dbReference type="PROSITE" id="PS00167">
    <property type="entry name" value="TRP_SYNTHASE_ALPHA"/>
    <property type="match status" value="1"/>
</dbReference>
<dbReference type="Proteomes" id="UP000223759">
    <property type="component" value="Unassembled WGS sequence"/>
</dbReference>
<evidence type="ECO:0000256" key="3">
    <source>
        <dbReference type="ARBA" id="ARBA00011270"/>
    </source>
</evidence>
<comment type="similarity">
    <text evidence="9 10">Belongs to the TrpA family.</text>
</comment>
<evidence type="ECO:0000256" key="10">
    <source>
        <dbReference type="RuleBase" id="RU003662"/>
    </source>
</evidence>
<dbReference type="STRING" id="233100.SAMN05216526_0456"/>
<protein>
    <recommendedName>
        <fullName evidence="9">Tryptophan synthase alpha chain</fullName>
        <ecNumber evidence="9">4.2.1.20</ecNumber>
    </recommendedName>
</protein>
<dbReference type="InterPro" id="IPR018204">
    <property type="entry name" value="Trp_synthase_alpha_AS"/>
</dbReference>
<dbReference type="EC" id="4.2.1.20" evidence="9"/>
<dbReference type="NCBIfam" id="TIGR00262">
    <property type="entry name" value="trpA"/>
    <property type="match status" value="1"/>
</dbReference>
<evidence type="ECO:0000256" key="2">
    <source>
        <dbReference type="ARBA" id="ARBA00004733"/>
    </source>
</evidence>
<evidence type="ECO:0000313" key="11">
    <source>
        <dbReference type="EMBL" id="SIT66037.1"/>
    </source>
</evidence>
<evidence type="ECO:0000256" key="8">
    <source>
        <dbReference type="ARBA" id="ARBA00049047"/>
    </source>
</evidence>
<evidence type="ECO:0000256" key="9">
    <source>
        <dbReference type="HAMAP-Rule" id="MF_00131"/>
    </source>
</evidence>
<dbReference type="PANTHER" id="PTHR43406:SF1">
    <property type="entry name" value="TRYPTOPHAN SYNTHASE ALPHA CHAIN, CHLOROPLASTIC"/>
    <property type="match status" value="1"/>
</dbReference>
<keyword evidence="4 9" id="KW-0028">Amino-acid biosynthesis</keyword>
<comment type="catalytic activity">
    <reaction evidence="8 9">
        <text>(1S,2R)-1-C-(indol-3-yl)glycerol 3-phosphate + L-serine = D-glyceraldehyde 3-phosphate + L-tryptophan + H2O</text>
        <dbReference type="Rhea" id="RHEA:10532"/>
        <dbReference type="ChEBI" id="CHEBI:15377"/>
        <dbReference type="ChEBI" id="CHEBI:33384"/>
        <dbReference type="ChEBI" id="CHEBI:57912"/>
        <dbReference type="ChEBI" id="CHEBI:58866"/>
        <dbReference type="ChEBI" id="CHEBI:59776"/>
        <dbReference type="EC" id="4.2.1.20"/>
    </reaction>
</comment>
<evidence type="ECO:0000256" key="4">
    <source>
        <dbReference type="ARBA" id="ARBA00022605"/>
    </source>
</evidence>
<dbReference type="CDD" id="cd04724">
    <property type="entry name" value="Tryptophan_synthase_alpha"/>
    <property type="match status" value="1"/>
</dbReference>
<comment type="subunit">
    <text evidence="3 9">Tetramer of two alpha and two beta chains.</text>
</comment>
<dbReference type="FunFam" id="3.20.20.70:FF:000037">
    <property type="entry name" value="Tryptophan synthase alpha chain"/>
    <property type="match status" value="1"/>
</dbReference>
<dbReference type="InterPro" id="IPR013785">
    <property type="entry name" value="Aldolase_TIM"/>
</dbReference>
<dbReference type="OrthoDB" id="9804578at2"/>
<keyword evidence="6 9" id="KW-0057">Aromatic amino acid biosynthesis</keyword>
<dbReference type="PANTHER" id="PTHR43406">
    <property type="entry name" value="TRYPTOPHAN SYNTHASE, ALPHA CHAIN"/>
    <property type="match status" value="1"/>
</dbReference>
<evidence type="ECO:0000256" key="6">
    <source>
        <dbReference type="ARBA" id="ARBA00023141"/>
    </source>
</evidence>
<organism evidence="11 12">
    <name type="scientific">Ectothiorhodosinus mongolicus</name>
    <dbReference type="NCBI Taxonomy" id="233100"/>
    <lineage>
        <taxon>Bacteria</taxon>
        <taxon>Pseudomonadati</taxon>
        <taxon>Pseudomonadota</taxon>
        <taxon>Gammaproteobacteria</taxon>
        <taxon>Chromatiales</taxon>
        <taxon>Ectothiorhodospiraceae</taxon>
        <taxon>Ectothiorhodosinus</taxon>
    </lineage>
</organism>
<keyword evidence="5 9" id="KW-0822">Tryptophan biosynthesis</keyword>
<dbReference type="SUPFAM" id="SSF51366">
    <property type="entry name" value="Ribulose-phoshate binding barrel"/>
    <property type="match status" value="1"/>
</dbReference>
<dbReference type="HAMAP" id="MF_00131">
    <property type="entry name" value="Trp_synth_alpha"/>
    <property type="match status" value="1"/>
</dbReference>
<evidence type="ECO:0000256" key="1">
    <source>
        <dbReference type="ARBA" id="ARBA00003365"/>
    </source>
</evidence>
<dbReference type="Gene3D" id="3.20.20.70">
    <property type="entry name" value="Aldolase class I"/>
    <property type="match status" value="1"/>
</dbReference>
<dbReference type="RefSeq" id="WP_076754560.1">
    <property type="nucleotide sequence ID" value="NZ_CP023018.1"/>
</dbReference>
<sequence length="271" mass="28689">MSRIAQCFTRLKQEGRKALIPYVTAGDPMPENTVPLMHAMVEAGADIIELGIPFSDPMADGPVIQQACERALKHHVSLRQVIDMVAEFRQSNQHTPVVLMGYLNPVEIMGYGEFAKKASAAGVDGLLTVDLPPEESDELSELLKPQGIDMIFLLAPTSDAGRMQRISARASGFIYYVSLKGVTGAASLDVESVATKLQQIRQHTSLPLGVGFGIGDADAAAAVAAVADAVVVGSALVKQIAAHSENPEQGRAAVSGILREMRSAMDALQAA</sequence>
<dbReference type="UniPathway" id="UPA00035">
    <property type="reaction ID" value="UER00044"/>
</dbReference>
<keyword evidence="12" id="KW-1185">Reference proteome</keyword>
<dbReference type="EMBL" id="FTPK01000001">
    <property type="protein sequence ID" value="SIT66037.1"/>
    <property type="molecule type" value="Genomic_DNA"/>
</dbReference>
<dbReference type="GO" id="GO:0004834">
    <property type="term" value="F:tryptophan synthase activity"/>
    <property type="evidence" value="ECO:0007669"/>
    <property type="project" value="UniProtKB-UniRule"/>
</dbReference>
<comment type="pathway">
    <text evidence="2 9">Amino-acid biosynthesis; L-tryptophan biosynthesis; L-tryptophan from chorismate: step 5/5.</text>
</comment>